<evidence type="ECO:0000256" key="8">
    <source>
        <dbReference type="ARBA" id="ARBA00023284"/>
    </source>
</evidence>
<evidence type="ECO:0000256" key="1">
    <source>
        <dbReference type="ARBA" id="ARBA00004229"/>
    </source>
</evidence>
<dbReference type="GO" id="GO:0005737">
    <property type="term" value="C:cytoplasm"/>
    <property type="evidence" value="ECO:0000318"/>
    <property type="project" value="GO_Central"/>
</dbReference>
<dbReference type="OrthoDB" id="2121326at2759"/>
<sequence>MALETYFQFSSIAATTRASVLHPLSSISSRERFNLPTCKGLKVSTLSHSAPSSSSSLSRSLDHRCRGSRIVCKAGEVIDEVRVVNEKSWENSVIASELLVLVEFWAPWCGPCRMIQPVIEDLAKKYAGKIVCFKVNTDECPNIATEYGIRSIPTVLFFRNGEKRESVIGAVPFSTLSAAVDKNLEL</sequence>
<dbReference type="InterPro" id="IPR017937">
    <property type="entry name" value="Thioredoxin_CS"/>
</dbReference>
<dbReference type="InterPro" id="IPR005746">
    <property type="entry name" value="Thioredoxin"/>
</dbReference>
<evidence type="ECO:0000256" key="4">
    <source>
        <dbReference type="ARBA" id="ARBA00022640"/>
    </source>
</evidence>
<dbReference type="NCBIfam" id="TIGR01068">
    <property type="entry name" value="thioredoxin"/>
    <property type="match status" value="1"/>
</dbReference>
<keyword evidence="7" id="KW-1015">Disulfide bond</keyword>
<dbReference type="InterPro" id="IPR036249">
    <property type="entry name" value="Thioredoxin-like_sf"/>
</dbReference>
<dbReference type="CDD" id="cd02947">
    <property type="entry name" value="TRX_family"/>
    <property type="match status" value="1"/>
</dbReference>
<dbReference type="Pfam" id="PF00085">
    <property type="entry name" value="Thioredoxin"/>
    <property type="match status" value="1"/>
</dbReference>
<evidence type="ECO:0000256" key="3">
    <source>
        <dbReference type="ARBA" id="ARBA00022528"/>
    </source>
</evidence>
<evidence type="ECO:0000256" key="2">
    <source>
        <dbReference type="ARBA" id="ARBA00022448"/>
    </source>
</evidence>
<dbReference type="PROSITE" id="PS51352">
    <property type="entry name" value="THIOREDOXIN_2"/>
    <property type="match status" value="1"/>
</dbReference>
<dbReference type="SUPFAM" id="SSF52833">
    <property type="entry name" value="Thioredoxin-like"/>
    <property type="match status" value="1"/>
</dbReference>
<comment type="similarity">
    <text evidence="9">Belongs to the thioredoxin family. Plant M-type subfamily.</text>
</comment>
<dbReference type="GO" id="GO:0009507">
    <property type="term" value="C:chloroplast"/>
    <property type="evidence" value="ECO:0007669"/>
    <property type="project" value="UniProtKB-SubCell"/>
</dbReference>
<keyword evidence="5" id="KW-0809">Transit peptide</keyword>
<proteinExistence type="inferred from homology"/>
<gene>
    <name evidence="11" type="primary">LOC104599578</name>
</gene>
<keyword evidence="4" id="KW-0934">Plastid</keyword>
<keyword evidence="3" id="KW-0150">Chloroplast</keyword>
<comment type="subcellular location">
    <subcellularLocation>
        <location evidence="1">Plastid</location>
        <location evidence="1">Chloroplast</location>
    </subcellularLocation>
</comment>
<keyword evidence="8" id="KW-0676">Redox-active center</keyword>
<evidence type="ECO:0000313" key="10">
    <source>
        <dbReference type="Proteomes" id="UP000189703"/>
    </source>
</evidence>
<evidence type="ECO:0000256" key="7">
    <source>
        <dbReference type="ARBA" id="ARBA00023157"/>
    </source>
</evidence>
<dbReference type="RefSeq" id="XP_010260484.1">
    <property type="nucleotide sequence ID" value="XM_010262182.2"/>
</dbReference>
<dbReference type="GeneID" id="104599578"/>
<dbReference type="PANTHER" id="PTHR45663:SF42">
    <property type="entry name" value="THIOREDOXIN M5, CHLOROPLASTIC"/>
    <property type="match status" value="1"/>
</dbReference>
<dbReference type="GO" id="GO:0015035">
    <property type="term" value="F:protein-disulfide reductase activity"/>
    <property type="evidence" value="ECO:0000318"/>
    <property type="project" value="GO_Central"/>
</dbReference>
<dbReference type="Proteomes" id="UP000189703">
    <property type="component" value="Unplaced"/>
</dbReference>
<dbReference type="InterPro" id="IPR013766">
    <property type="entry name" value="Thioredoxin_domain"/>
</dbReference>
<dbReference type="PANTHER" id="PTHR45663">
    <property type="entry name" value="GEO12009P1"/>
    <property type="match status" value="1"/>
</dbReference>
<accession>A0A1U8AF58</accession>
<keyword evidence="10" id="KW-1185">Reference proteome</keyword>
<evidence type="ECO:0000256" key="9">
    <source>
        <dbReference type="ARBA" id="ARBA00038056"/>
    </source>
</evidence>
<dbReference type="Gene3D" id="3.40.30.10">
    <property type="entry name" value="Glutaredoxin"/>
    <property type="match status" value="1"/>
</dbReference>
<dbReference type="PROSITE" id="PS00194">
    <property type="entry name" value="THIOREDOXIN_1"/>
    <property type="match status" value="1"/>
</dbReference>
<dbReference type="AlphaFoldDB" id="A0A1U8AF58"/>
<reference evidence="11" key="1">
    <citation type="submission" date="2025-08" db="UniProtKB">
        <authorList>
            <consortium name="RefSeq"/>
        </authorList>
    </citation>
    <scope>IDENTIFICATION</scope>
</reference>
<dbReference type="STRING" id="4432.A0A1U8AF58"/>
<evidence type="ECO:0000313" key="11">
    <source>
        <dbReference type="RefSeq" id="XP_010260484.1"/>
    </source>
</evidence>
<dbReference type="eggNOG" id="KOG0910">
    <property type="taxonomic scope" value="Eukaryota"/>
</dbReference>
<protein>
    <submittedName>
        <fullName evidence="11">Thioredoxin M-type, chloroplastic-like</fullName>
    </submittedName>
</protein>
<evidence type="ECO:0000256" key="5">
    <source>
        <dbReference type="ARBA" id="ARBA00022946"/>
    </source>
</evidence>
<evidence type="ECO:0000256" key="6">
    <source>
        <dbReference type="ARBA" id="ARBA00022982"/>
    </source>
</evidence>
<dbReference type="FunFam" id="3.40.30.10:FF:000001">
    <property type="entry name" value="Thioredoxin"/>
    <property type="match status" value="1"/>
</dbReference>
<name>A0A1U8AF58_NELNU</name>
<dbReference type="OMA" id="AKATQKC"/>
<keyword evidence="2" id="KW-0813">Transport</keyword>
<dbReference type="KEGG" id="nnu:104599578"/>
<organism evidence="10 11">
    <name type="scientific">Nelumbo nucifera</name>
    <name type="common">Sacred lotus</name>
    <dbReference type="NCBI Taxonomy" id="4432"/>
    <lineage>
        <taxon>Eukaryota</taxon>
        <taxon>Viridiplantae</taxon>
        <taxon>Streptophyta</taxon>
        <taxon>Embryophyta</taxon>
        <taxon>Tracheophyta</taxon>
        <taxon>Spermatophyta</taxon>
        <taxon>Magnoliopsida</taxon>
        <taxon>Proteales</taxon>
        <taxon>Nelumbonaceae</taxon>
        <taxon>Nelumbo</taxon>
    </lineage>
</organism>
<keyword evidence="6" id="KW-0249">Electron transport</keyword>
<dbReference type="PRINTS" id="PR00421">
    <property type="entry name" value="THIOREDOXIN"/>
</dbReference>